<feature type="compositionally biased region" description="Low complexity" evidence="1">
    <location>
        <begin position="390"/>
        <end position="400"/>
    </location>
</feature>
<feature type="compositionally biased region" description="Acidic residues" evidence="1">
    <location>
        <begin position="245"/>
        <end position="265"/>
    </location>
</feature>
<feature type="compositionally biased region" description="Pro residues" evidence="1">
    <location>
        <begin position="416"/>
        <end position="425"/>
    </location>
</feature>
<dbReference type="Proteomes" id="UP001456524">
    <property type="component" value="Unassembled WGS sequence"/>
</dbReference>
<evidence type="ECO:0000313" key="2">
    <source>
        <dbReference type="EMBL" id="KAK8175412.1"/>
    </source>
</evidence>
<evidence type="ECO:0000313" key="3">
    <source>
        <dbReference type="Proteomes" id="UP001456524"/>
    </source>
</evidence>
<feature type="compositionally biased region" description="Low complexity" evidence="1">
    <location>
        <begin position="266"/>
        <end position="278"/>
    </location>
</feature>
<evidence type="ECO:0000256" key="1">
    <source>
        <dbReference type="SAM" id="MobiDB-lite"/>
    </source>
</evidence>
<keyword evidence="3" id="KW-1185">Reference proteome</keyword>
<sequence length="494" mass="53900">MDDILLEDLMASPIHARDQQNPEASAQPCSTTASLEGPDLVPIIPFDLPNHIIRPHAGECQCLWCWRPMLSLQDQSPRLEKRSFELTFPHPEDAIPDPKLNIGAPVPFPPNNTTLSSVSADESYSWHLFPSKRPPSGVYTARTLSLATNLVPVLVYTPRRSRSPSAVEENPTLWGMSEEALYEAQRTEAEDDDEEEEEEDEEEKEEYDFDLLSAYPQAYQDYLEESMSSIGSSTLREVNEGASNSDDDDDDDDDNDDNDDNDDDGSVASTAVKSTASLAREDGMLEQKESPRPSADSISTTPLPPPVLSDPSRWSESTGSTTPSPRSSGPNDTDDADADADADDENEDEDDKDGGRDESPIVPMQLWQWPRHERFLDPHTPTPRPPSPFSPFSSSPSFTSPHPPPPSQFERFLTPRTPPTPPRPSPTAAATPSANPAPRPASSSRPISDARTSLVARCGSVSGGGGGGGRRAGFRRGFRNVWGKLIGGVRRKGG</sequence>
<feature type="compositionally biased region" description="Low complexity" evidence="1">
    <location>
        <begin position="315"/>
        <end position="330"/>
    </location>
</feature>
<accession>A0ABR1Y3B0</accession>
<feature type="compositionally biased region" description="Gly residues" evidence="1">
    <location>
        <begin position="461"/>
        <end position="471"/>
    </location>
</feature>
<organism evidence="2 3">
    <name type="scientific">Phyllosticta citrichinensis</name>
    <dbReference type="NCBI Taxonomy" id="1130410"/>
    <lineage>
        <taxon>Eukaryota</taxon>
        <taxon>Fungi</taxon>
        <taxon>Dikarya</taxon>
        <taxon>Ascomycota</taxon>
        <taxon>Pezizomycotina</taxon>
        <taxon>Dothideomycetes</taxon>
        <taxon>Dothideomycetes incertae sedis</taxon>
        <taxon>Botryosphaeriales</taxon>
        <taxon>Phyllostictaceae</taxon>
        <taxon>Phyllosticta</taxon>
    </lineage>
</organism>
<feature type="compositionally biased region" description="Acidic residues" evidence="1">
    <location>
        <begin position="189"/>
        <end position="209"/>
    </location>
</feature>
<feature type="compositionally biased region" description="Basic and acidic residues" evidence="1">
    <location>
        <begin position="279"/>
        <end position="291"/>
    </location>
</feature>
<protein>
    <submittedName>
        <fullName evidence="2">Uncharacterized protein</fullName>
    </submittedName>
</protein>
<feature type="region of interest" description="Disordered" evidence="1">
    <location>
        <begin position="183"/>
        <end position="474"/>
    </location>
</feature>
<dbReference type="EMBL" id="JBBWUH010000002">
    <property type="protein sequence ID" value="KAK8175412.1"/>
    <property type="molecule type" value="Genomic_DNA"/>
</dbReference>
<reference evidence="2 3" key="1">
    <citation type="journal article" date="2022" name="G3 (Bethesda)">
        <title>Enemy or ally: a genomic approach to elucidate the lifestyle of Phyllosticta citrichinaensis.</title>
        <authorList>
            <person name="Buijs V.A."/>
            <person name="Groenewald J.Z."/>
            <person name="Haridas S."/>
            <person name="LaButti K.M."/>
            <person name="Lipzen A."/>
            <person name="Martin F.M."/>
            <person name="Barry K."/>
            <person name="Grigoriev I.V."/>
            <person name="Crous P.W."/>
            <person name="Seidl M.F."/>
        </authorList>
    </citation>
    <scope>NUCLEOTIDE SEQUENCE [LARGE SCALE GENOMIC DNA]</scope>
    <source>
        <strain evidence="2 3">CBS 129764</strain>
    </source>
</reference>
<feature type="compositionally biased region" description="Acidic residues" evidence="1">
    <location>
        <begin position="332"/>
        <end position="352"/>
    </location>
</feature>
<dbReference type="PRINTS" id="PR01217">
    <property type="entry name" value="PRICHEXTENSN"/>
</dbReference>
<feature type="compositionally biased region" description="Polar residues" evidence="1">
    <location>
        <begin position="226"/>
        <end position="244"/>
    </location>
</feature>
<name>A0ABR1Y3B0_9PEZI</name>
<gene>
    <name evidence="2" type="ORF">IWX90DRAFT_411960</name>
</gene>
<feature type="compositionally biased region" description="Low complexity" evidence="1">
    <location>
        <begin position="426"/>
        <end position="446"/>
    </location>
</feature>
<comment type="caution">
    <text evidence="2">The sequence shown here is derived from an EMBL/GenBank/DDBJ whole genome shotgun (WGS) entry which is preliminary data.</text>
</comment>
<feature type="compositionally biased region" description="Pro residues" evidence="1">
    <location>
        <begin position="380"/>
        <end position="389"/>
    </location>
</feature>
<proteinExistence type="predicted"/>